<dbReference type="GO" id="GO:0008168">
    <property type="term" value="F:methyltransferase activity"/>
    <property type="evidence" value="ECO:0007669"/>
    <property type="project" value="UniProtKB-KW"/>
</dbReference>
<keyword evidence="6" id="KW-0489">Methyltransferase</keyword>
<keyword evidence="6" id="KW-0808">Transferase</keyword>
<evidence type="ECO:0000256" key="3">
    <source>
        <dbReference type="PROSITE-ProRule" id="PRU00182"/>
    </source>
</evidence>
<feature type="domain" description="Ribosomal RNA methyltransferase FtsJ" evidence="5">
    <location>
        <begin position="63"/>
        <end position="328"/>
    </location>
</feature>
<evidence type="ECO:0000256" key="2">
    <source>
        <dbReference type="ARBA" id="ARBA00029460"/>
    </source>
</evidence>
<evidence type="ECO:0000313" key="7">
    <source>
        <dbReference type="Proteomes" id="UP000664731"/>
    </source>
</evidence>
<dbReference type="Pfam" id="PF01728">
    <property type="entry name" value="FtsJ"/>
    <property type="match status" value="1"/>
</dbReference>
<gene>
    <name evidence="6" type="ORF">J1777_10110</name>
</gene>
<dbReference type="AlphaFoldDB" id="A0A939KF92"/>
<comment type="caution">
    <text evidence="6">The sequence shown here is derived from an EMBL/GenBank/DDBJ whole genome shotgun (WGS) entry which is preliminary data.</text>
</comment>
<keyword evidence="7" id="KW-1185">Reference proteome</keyword>
<reference evidence="6" key="1">
    <citation type="submission" date="2021-03" db="EMBL/GenBank/DDBJ databases">
        <title>Comamonas denitrificans.</title>
        <authorList>
            <person name="Finster K."/>
        </authorList>
    </citation>
    <scope>NUCLEOTIDE SEQUENCE</scope>
    <source>
        <strain evidence="6">MM2021_4</strain>
    </source>
</reference>
<dbReference type="Gene3D" id="3.10.290.10">
    <property type="entry name" value="RNA-binding S4 domain"/>
    <property type="match status" value="1"/>
</dbReference>
<sequence length="387" mass="42409">MRADVFLVDHGHASTRSQAQRLIASGVQWRNSPLLPWKKVQKNGDDIPVGAELQLLNLDEAKYISRGGLKLEGALAATGLQVAGLRCLDVGQSTGGFTDCLLQAGAAQVIGVDVGQGQLHERLRSDARVVCVEGLNARHMSAQDLQDACEEVLSERWEEEEDNDTQPQAPYAWMRNGGAIDEDYDDSNDAKETDIEAFKAERAARAKALQAGVLPTQLRRKAEFADVDITPQFDFVTGDLSFISLTLVLPAVVRLLKPHGHLLMLVKPQFELQPGQVGKGGIVREPALYAEIEQRIRRCLGDLGLEVKAWLDSPITGGDGNHEFFVHAQQGAQVQHLDVALPEQAPATKPARVSRTVLREQKRADVINGDEEGYYNVPGPARPKRKK</sequence>
<keyword evidence="1 3" id="KW-0694">RNA-binding</keyword>
<dbReference type="Gene3D" id="3.40.50.150">
    <property type="entry name" value="Vaccinia Virus protein VP39"/>
    <property type="match status" value="1"/>
</dbReference>
<dbReference type="EMBL" id="JAFNME010000021">
    <property type="protein sequence ID" value="MBO1250173.1"/>
    <property type="molecule type" value="Genomic_DNA"/>
</dbReference>
<protein>
    <submittedName>
        <fullName evidence="6">TlyA family RNA methyltransferase</fullName>
    </submittedName>
</protein>
<dbReference type="InterPro" id="IPR002877">
    <property type="entry name" value="RNA_MeTrfase_FtsJ_dom"/>
</dbReference>
<feature type="region of interest" description="Disordered" evidence="4">
    <location>
        <begin position="368"/>
        <end position="387"/>
    </location>
</feature>
<evidence type="ECO:0000313" key="6">
    <source>
        <dbReference type="EMBL" id="MBO1250173.1"/>
    </source>
</evidence>
<evidence type="ECO:0000259" key="5">
    <source>
        <dbReference type="Pfam" id="PF01728"/>
    </source>
</evidence>
<dbReference type="SUPFAM" id="SSF53335">
    <property type="entry name" value="S-adenosyl-L-methionine-dependent methyltransferases"/>
    <property type="match status" value="1"/>
</dbReference>
<accession>A0A939KF92</accession>
<proteinExistence type="inferred from homology"/>
<dbReference type="PROSITE" id="PS50889">
    <property type="entry name" value="S4"/>
    <property type="match status" value="1"/>
</dbReference>
<comment type="similarity">
    <text evidence="2">Belongs to the TlyA family.</text>
</comment>
<organism evidence="6 7">
    <name type="scientific">Comamonas denitrificans</name>
    <dbReference type="NCBI Taxonomy" id="117506"/>
    <lineage>
        <taxon>Bacteria</taxon>
        <taxon>Pseudomonadati</taxon>
        <taxon>Pseudomonadota</taxon>
        <taxon>Betaproteobacteria</taxon>
        <taxon>Burkholderiales</taxon>
        <taxon>Comamonadaceae</taxon>
        <taxon>Comamonas</taxon>
    </lineage>
</organism>
<dbReference type="PANTHER" id="PTHR32319:SF0">
    <property type="entry name" value="BACTERIAL HEMOLYSIN-LIKE PROTEIN"/>
    <property type="match status" value="1"/>
</dbReference>
<dbReference type="CDD" id="cd00165">
    <property type="entry name" value="S4"/>
    <property type="match status" value="1"/>
</dbReference>
<dbReference type="InterPro" id="IPR029063">
    <property type="entry name" value="SAM-dependent_MTases_sf"/>
</dbReference>
<dbReference type="InterPro" id="IPR036986">
    <property type="entry name" value="S4_RNA-bd_sf"/>
</dbReference>
<dbReference type="Proteomes" id="UP000664731">
    <property type="component" value="Unassembled WGS sequence"/>
</dbReference>
<dbReference type="GO" id="GO:0032259">
    <property type="term" value="P:methylation"/>
    <property type="evidence" value="ECO:0007669"/>
    <property type="project" value="UniProtKB-KW"/>
</dbReference>
<dbReference type="GO" id="GO:0003723">
    <property type="term" value="F:RNA binding"/>
    <property type="evidence" value="ECO:0007669"/>
    <property type="project" value="UniProtKB-KW"/>
</dbReference>
<name>A0A939KF92_9BURK</name>
<evidence type="ECO:0000256" key="1">
    <source>
        <dbReference type="ARBA" id="ARBA00022884"/>
    </source>
</evidence>
<dbReference type="PANTHER" id="PTHR32319">
    <property type="entry name" value="BACTERIAL HEMOLYSIN-LIKE PROTEIN"/>
    <property type="match status" value="1"/>
</dbReference>
<evidence type="ECO:0000256" key="4">
    <source>
        <dbReference type="SAM" id="MobiDB-lite"/>
    </source>
</evidence>
<dbReference type="InterPro" id="IPR047048">
    <property type="entry name" value="TlyA"/>
</dbReference>
<dbReference type="RefSeq" id="WP_207575572.1">
    <property type="nucleotide sequence ID" value="NZ_JAFNME010000021.1"/>
</dbReference>